<reference evidence="16" key="1">
    <citation type="journal article" date="2016" name="Nature">
        <title>The genome of the seagrass Zostera marina reveals angiosperm adaptation to the sea.</title>
        <authorList>
            <person name="Olsen J.L."/>
            <person name="Rouze P."/>
            <person name="Verhelst B."/>
            <person name="Lin Y.-C."/>
            <person name="Bayer T."/>
            <person name="Collen J."/>
            <person name="Dattolo E."/>
            <person name="De Paoli E."/>
            <person name="Dittami S."/>
            <person name="Maumus F."/>
            <person name="Michel G."/>
            <person name="Kersting A."/>
            <person name="Lauritano C."/>
            <person name="Lohaus R."/>
            <person name="Toepel M."/>
            <person name="Tonon T."/>
            <person name="Vanneste K."/>
            <person name="Amirebrahimi M."/>
            <person name="Brakel J."/>
            <person name="Bostroem C."/>
            <person name="Chovatia M."/>
            <person name="Grimwood J."/>
            <person name="Jenkins J.W."/>
            <person name="Jueterbock A."/>
            <person name="Mraz A."/>
            <person name="Stam W.T."/>
            <person name="Tice H."/>
            <person name="Bornberg-Bauer E."/>
            <person name="Green P.J."/>
            <person name="Pearson G.A."/>
            <person name="Procaccini G."/>
            <person name="Duarte C.M."/>
            <person name="Schmutz J."/>
            <person name="Reusch T.B.H."/>
            <person name="Van de Peer Y."/>
        </authorList>
    </citation>
    <scope>NUCLEOTIDE SEQUENCE [LARGE SCALE GENOMIC DNA]</scope>
    <source>
        <strain evidence="16">cv. Finnish</strain>
    </source>
</reference>
<keyword evidence="16" id="KW-1185">Reference proteome</keyword>
<dbReference type="Pfam" id="PF12590">
    <property type="entry name" value="Acyl-thio_N"/>
    <property type="match status" value="1"/>
</dbReference>
<evidence type="ECO:0000256" key="2">
    <source>
        <dbReference type="ARBA" id="ARBA00006500"/>
    </source>
</evidence>
<keyword evidence="5 11" id="KW-0934">Plastid</keyword>
<proteinExistence type="inferred from homology"/>
<evidence type="ECO:0000259" key="12">
    <source>
        <dbReference type="Pfam" id="PF01643"/>
    </source>
</evidence>
<keyword evidence="9 11" id="KW-0443">Lipid metabolism</keyword>
<dbReference type="AlphaFoldDB" id="A0A0K9PMJ4"/>
<comment type="similarity">
    <text evidence="2 11">Belongs to the acyl-ACP thioesterase family.</text>
</comment>
<evidence type="ECO:0000256" key="9">
    <source>
        <dbReference type="ARBA" id="ARBA00023098"/>
    </source>
</evidence>
<evidence type="ECO:0000256" key="6">
    <source>
        <dbReference type="ARBA" id="ARBA00022801"/>
    </source>
</evidence>
<dbReference type="PANTHER" id="PTHR31727:SF2">
    <property type="entry name" value="PALMITOYL-ACYL CARRIER PROTEIN THIOESTERASE, CHLOROPLASTIC"/>
    <property type="match status" value="1"/>
</dbReference>
<keyword evidence="10 11" id="KW-0275">Fatty acid biosynthesis</keyword>
<feature type="domain" description="Acyl-ACP-thioesterase N-terminal" evidence="13">
    <location>
        <begin position="5"/>
        <end position="131"/>
    </location>
</feature>
<dbReference type="Proteomes" id="UP000036987">
    <property type="component" value="Unassembled WGS sequence"/>
</dbReference>
<feature type="domain" description="Acyl-ACP thioesterase-like C-terminal" evidence="14">
    <location>
        <begin position="303"/>
        <end position="407"/>
    </location>
</feature>
<keyword evidence="4 11" id="KW-0150">Chloroplast</keyword>
<feature type="domain" description="Acyl-ACP thioesterase N-terminal hotdog" evidence="12">
    <location>
        <begin position="142"/>
        <end position="278"/>
    </location>
</feature>
<comment type="function">
    <text evidence="11">Plays an essential role in chain termination during de novo fatty acid synthesis.</text>
</comment>
<comment type="caution">
    <text evidence="15">The sequence shown here is derived from an EMBL/GenBank/DDBJ whole genome shotgun (WGS) entry which is preliminary data.</text>
</comment>
<organism evidence="15 16">
    <name type="scientific">Zostera marina</name>
    <name type="common">Eelgrass</name>
    <dbReference type="NCBI Taxonomy" id="29655"/>
    <lineage>
        <taxon>Eukaryota</taxon>
        <taxon>Viridiplantae</taxon>
        <taxon>Streptophyta</taxon>
        <taxon>Embryophyta</taxon>
        <taxon>Tracheophyta</taxon>
        <taxon>Spermatophyta</taxon>
        <taxon>Magnoliopsida</taxon>
        <taxon>Liliopsida</taxon>
        <taxon>Zosteraceae</taxon>
        <taxon>Zostera</taxon>
    </lineage>
</organism>
<dbReference type="Pfam" id="PF01643">
    <property type="entry name" value="Acyl-ACP_TE"/>
    <property type="match status" value="1"/>
</dbReference>
<dbReference type="GO" id="GO:0016297">
    <property type="term" value="F:fatty acyl-[ACP] hydrolase activity"/>
    <property type="evidence" value="ECO:0000318"/>
    <property type="project" value="GO_Central"/>
</dbReference>
<dbReference type="InterPro" id="IPR045023">
    <property type="entry name" value="FATA/B"/>
</dbReference>
<gene>
    <name evidence="15" type="ORF">ZOSMA_1G01370</name>
</gene>
<evidence type="ECO:0000256" key="5">
    <source>
        <dbReference type="ARBA" id="ARBA00022640"/>
    </source>
</evidence>
<evidence type="ECO:0000256" key="10">
    <source>
        <dbReference type="ARBA" id="ARBA00023160"/>
    </source>
</evidence>
<keyword evidence="6 11" id="KW-0378">Hydrolase</keyword>
<evidence type="ECO:0000256" key="11">
    <source>
        <dbReference type="RuleBase" id="RU363096"/>
    </source>
</evidence>
<protein>
    <recommendedName>
        <fullName evidence="11">Acyl-[acyl-carrier-protein] hydrolase</fullName>
        <ecNumber evidence="11">3.1.2.-</ecNumber>
    </recommendedName>
</protein>
<dbReference type="EMBL" id="LFYR01000729">
    <property type="protein sequence ID" value="KMZ70164.1"/>
    <property type="molecule type" value="Genomic_DNA"/>
</dbReference>
<dbReference type="PANTHER" id="PTHR31727">
    <property type="entry name" value="OLEOYL-ACYL CARRIER PROTEIN THIOESTERASE 1, CHLOROPLASTIC"/>
    <property type="match status" value="1"/>
</dbReference>
<dbReference type="Gene3D" id="3.10.129.10">
    <property type="entry name" value="Hotdog Thioesterase"/>
    <property type="match status" value="1"/>
</dbReference>
<evidence type="ECO:0000313" key="16">
    <source>
        <dbReference type="Proteomes" id="UP000036987"/>
    </source>
</evidence>
<evidence type="ECO:0000256" key="7">
    <source>
        <dbReference type="ARBA" id="ARBA00022832"/>
    </source>
</evidence>
<evidence type="ECO:0000259" key="14">
    <source>
        <dbReference type="Pfam" id="PF20791"/>
    </source>
</evidence>
<dbReference type="EC" id="3.1.2.-" evidence="11"/>
<dbReference type="OMA" id="VECDHLL"/>
<dbReference type="SUPFAM" id="SSF54637">
    <property type="entry name" value="Thioesterase/thiol ester dehydrase-isomerase"/>
    <property type="match status" value="2"/>
</dbReference>
<dbReference type="OrthoDB" id="618395at2759"/>
<dbReference type="InterPro" id="IPR029069">
    <property type="entry name" value="HotDog_dom_sf"/>
</dbReference>
<dbReference type="InterPro" id="IPR049427">
    <property type="entry name" value="Acyl-ACP_TE_C"/>
</dbReference>
<dbReference type="InterPro" id="IPR021113">
    <property type="entry name" value="Acyl-ACP-thioesterase_N"/>
</dbReference>
<keyword evidence="3 11" id="KW-0444">Lipid biosynthesis</keyword>
<dbReference type="STRING" id="29655.A0A0K9PMJ4"/>
<comment type="subcellular location">
    <subcellularLocation>
        <location evidence="1 11">Plastid</location>
        <location evidence="1 11">Chloroplast</location>
    </subcellularLocation>
</comment>
<dbReference type="FunFam" id="3.10.129.10:FF:000014">
    <property type="entry name" value="Acyl-[acyl-carrier-protein] hydrolase"/>
    <property type="match status" value="1"/>
</dbReference>
<evidence type="ECO:0000256" key="1">
    <source>
        <dbReference type="ARBA" id="ARBA00004229"/>
    </source>
</evidence>
<dbReference type="Pfam" id="PF20791">
    <property type="entry name" value="Acyl-ACP_TE_C"/>
    <property type="match status" value="1"/>
</dbReference>
<evidence type="ECO:0000256" key="4">
    <source>
        <dbReference type="ARBA" id="ARBA00022528"/>
    </source>
</evidence>
<sequence length="426" mass="47405">MAAISVASLGSFPASSPIVAQGKEPTTFGKSRDNLDVRGITSKPQSSSGAMQVKVSAQVAPKVNGIKILKSDSSRTDDDNTLSSAVAPRTFYNQLPDWSVLLAAITTIFLAAEKQWTLIDWKPRRPDMLVDAFGLGKIVQDGLVFRQNFSIRSYEIGADRTASIETLMNHLQETALNHVKCAGLLGDGFGSTPEMSKRNLIWVVTKMQIMVEHYPAWGDVLEVDTWVGPSGKNGMRRDWHVRDSQTGKTITRATSVWVMMNKKTRKLSKIPADVRAEIEPYFIDRTAIADEDGRRLPKLNDETADYVRKGLTPRWGDLDVNQHVNNVKYIGWILETAPMSILEKHELASMTLEYRRECGKDSELQSLTAVKTNCDGDNSSPETGIECQHLLQLETGAEILRGRTEWRPKPVRDFWTLGGDMPVQSA</sequence>
<evidence type="ECO:0000313" key="15">
    <source>
        <dbReference type="EMBL" id="KMZ70164.1"/>
    </source>
</evidence>
<evidence type="ECO:0000259" key="13">
    <source>
        <dbReference type="Pfam" id="PF12590"/>
    </source>
</evidence>
<evidence type="ECO:0000256" key="3">
    <source>
        <dbReference type="ARBA" id="ARBA00022516"/>
    </source>
</evidence>
<name>A0A0K9PMJ4_ZOSMR</name>
<dbReference type="InterPro" id="IPR002864">
    <property type="entry name" value="Acyl-ACP_thioesterase_NHD"/>
</dbReference>
<dbReference type="GO" id="GO:0000036">
    <property type="term" value="F:acyl carrier activity"/>
    <property type="evidence" value="ECO:0000318"/>
    <property type="project" value="GO_Central"/>
</dbReference>
<accession>A0A0K9PMJ4</accession>
<keyword evidence="8" id="KW-0809">Transit peptide</keyword>
<dbReference type="GO" id="GO:0009507">
    <property type="term" value="C:chloroplast"/>
    <property type="evidence" value="ECO:0007669"/>
    <property type="project" value="UniProtKB-SubCell"/>
</dbReference>
<evidence type="ECO:0000256" key="8">
    <source>
        <dbReference type="ARBA" id="ARBA00022946"/>
    </source>
</evidence>
<keyword evidence="7 11" id="KW-0276">Fatty acid metabolism</keyword>
<dbReference type="CDD" id="cd00586">
    <property type="entry name" value="4HBT"/>
    <property type="match status" value="1"/>
</dbReference>